<reference evidence="1 2" key="1">
    <citation type="submission" date="2019-08" db="EMBL/GenBank/DDBJ databases">
        <title>The genome of the soybean aphid Biotype 1, its phylome, world population structure and adaptation to the North American continent.</title>
        <authorList>
            <person name="Giordano R."/>
            <person name="Donthu R.K."/>
            <person name="Hernandez A.G."/>
            <person name="Wright C.L."/>
            <person name="Zimin A.V."/>
        </authorList>
    </citation>
    <scope>NUCLEOTIDE SEQUENCE [LARGE SCALE GENOMIC DNA]</scope>
    <source>
        <tissue evidence="1">Whole aphids</tissue>
    </source>
</reference>
<dbReference type="InterPro" id="IPR022048">
    <property type="entry name" value="Envelope_fusion-like"/>
</dbReference>
<evidence type="ECO:0008006" key="3">
    <source>
        <dbReference type="Google" id="ProtNLM"/>
    </source>
</evidence>
<organism evidence="1 2">
    <name type="scientific">Aphis glycines</name>
    <name type="common">Soybean aphid</name>
    <dbReference type="NCBI Taxonomy" id="307491"/>
    <lineage>
        <taxon>Eukaryota</taxon>
        <taxon>Metazoa</taxon>
        <taxon>Ecdysozoa</taxon>
        <taxon>Arthropoda</taxon>
        <taxon>Hexapoda</taxon>
        <taxon>Insecta</taxon>
        <taxon>Pterygota</taxon>
        <taxon>Neoptera</taxon>
        <taxon>Paraneoptera</taxon>
        <taxon>Hemiptera</taxon>
        <taxon>Sternorrhyncha</taxon>
        <taxon>Aphidomorpha</taxon>
        <taxon>Aphidoidea</taxon>
        <taxon>Aphididae</taxon>
        <taxon>Aphidini</taxon>
        <taxon>Aphis</taxon>
        <taxon>Aphis</taxon>
    </lineage>
</organism>
<comment type="caution">
    <text evidence="1">The sequence shown here is derived from an EMBL/GenBank/DDBJ whole genome shotgun (WGS) entry which is preliminary data.</text>
</comment>
<dbReference type="EMBL" id="VYZN01000068">
    <property type="protein sequence ID" value="KAE9524403.1"/>
    <property type="molecule type" value="Genomic_DNA"/>
</dbReference>
<dbReference type="AlphaFoldDB" id="A0A6G0T194"/>
<evidence type="ECO:0000313" key="1">
    <source>
        <dbReference type="EMBL" id="KAE9524403.1"/>
    </source>
</evidence>
<keyword evidence="2" id="KW-1185">Reference proteome</keyword>
<dbReference type="Proteomes" id="UP000475862">
    <property type="component" value="Unassembled WGS sequence"/>
</dbReference>
<dbReference type="Pfam" id="PF12259">
    <property type="entry name" value="Baculo_F"/>
    <property type="match status" value="1"/>
</dbReference>
<proteinExistence type="predicted"/>
<evidence type="ECO:0000313" key="2">
    <source>
        <dbReference type="Proteomes" id="UP000475862"/>
    </source>
</evidence>
<protein>
    <recommendedName>
        <fullName evidence="3">Envelope fusion protein</fullName>
    </recommendedName>
</protein>
<name>A0A6G0T194_APHGL</name>
<gene>
    <name evidence="1" type="ORF">AGLY_015124</name>
</gene>
<accession>A0A6G0T194</accession>
<sequence length="447" mass="51775">MGLKFNISPLHQTTPTSYVYPYLHESFIYLEGKISEAEVDISRVLGITSLLKGYLSGTPNDYYYENAGWTFKDDTRSTNNVVPSTNRELSAQTYYKIITDIKGFCLDNQIDNFSTIRIKGLTTLTSFERIRKMILFTLTFFYVVVNTKRFTDDKLSQQSGIYYENRGPIKIVTTTWELTAYVNITTYEQLYQNELTLYHLIPKPVCKLTNCLFIKPSYNFLAISKTNELYTTYDQFHYLACKSAHNFLLCPEINPLHPRSTRPICEIQLLQDPVKVPKSCEIQQIQINTTIFHKLEFQNAWLYASSGETIFVTCDSDKESSSHTIEGVDIVRLNSTCKRYATRDVLIPGKVNQEPYPDFIPNSVLKPSMKVTNLAIMETKNIINNKMDDLNAVSNTHNYLQFLYSYISDLEKLRQKITIYEYVLTFYNNTEHEEAGTDVLRKHEIET</sequence>